<feature type="compositionally biased region" description="Basic and acidic residues" evidence="1">
    <location>
        <begin position="13"/>
        <end position="29"/>
    </location>
</feature>
<name>T1AS36_9ZZZZ</name>
<reference evidence="2" key="2">
    <citation type="journal article" date="2014" name="ISME J.">
        <title>Microbial stratification in low pH oxic and suboxic macroscopic growths along an acid mine drainage.</title>
        <authorList>
            <person name="Mendez-Garcia C."/>
            <person name="Mesa V."/>
            <person name="Sprenger R.R."/>
            <person name="Richter M."/>
            <person name="Diez M.S."/>
            <person name="Solano J."/>
            <person name="Bargiela R."/>
            <person name="Golyshina O.V."/>
            <person name="Manteca A."/>
            <person name="Ramos J.L."/>
            <person name="Gallego J.R."/>
            <person name="Llorente I."/>
            <person name="Martins Dos Santos V.A."/>
            <person name="Jensen O.N."/>
            <person name="Pelaez A.I."/>
            <person name="Sanchez J."/>
            <person name="Ferrer M."/>
        </authorList>
    </citation>
    <scope>NUCLEOTIDE SEQUENCE</scope>
</reference>
<evidence type="ECO:0000256" key="1">
    <source>
        <dbReference type="SAM" id="MobiDB-lite"/>
    </source>
</evidence>
<feature type="non-terminal residue" evidence="2">
    <location>
        <position position="92"/>
    </location>
</feature>
<proteinExistence type="predicted"/>
<feature type="region of interest" description="Disordered" evidence="1">
    <location>
        <begin position="1"/>
        <end position="48"/>
    </location>
</feature>
<dbReference type="AlphaFoldDB" id="T1AS36"/>
<sequence>MTQEAAAGASSVLERREHSEDDRGGKESRNSGNRARQGRKGGLLTGKLIDHGRATYRHDSREPMSYFVKIETSRGDRTIWGVDLERAMKESL</sequence>
<evidence type="ECO:0000313" key="2">
    <source>
        <dbReference type="EMBL" id="EQD63381.1"/>
    </source>
</evidence>
<comment type="caution">
    <text evidence="2">The sequence shown here is derived from an EMBL/GenBank/DDBJ whole genome shotgun (WGS) entry which is preliminary data.</text>
</comment>
<accession>T1AS36</accession>
<protein>
    <submittedName>
        <fullName evidence="2">Uncharacterized protein</fullName>
    </submittedName>
</protein>
<reference evidence="2" key="1">
    <citation type="submission" date="2013-08" db="EMBL/GenBank/DDBJ databases">
        <authorList>
            <person name="Mendez C."/>
            <person name="Richter M."/>
            <person name="Ferrer M."/>
            <person name="Sanchez J."/>
        </authorList>
    </citation>
    <scope>NUCLEOTIDE SEQUENCE</scope>
</reference>
<dbReference type="EMBL" id="AUZZ01001627">
    <property type="protein sequence ID" value="EQD63381.1"/>
    <property type="molecule type" value="Genomic_DNA"/>
</dbReference>
<organism evidence="2">
    <name type="scientific">mine drainage metagenome</name>
    <dbReference type="NCBI Taxonomy" id="410659"/>
    <lineage>
        <taxon>unclassified sequences</taxon>
        <taxon>metagenomes</taxon>
        <taxon>ecological metagenomes</taxon>
    </lineage>
</organism>
<gene>
    <name evidence="2" type="ORF">B2A_02376</name>
</gene>